<evidence type="ECO:0000313" key="1">
    <source>
        <dbReference type="EMBL" id="TFK70723.1"/>
    </source>
</evidence>
<dbReference type="EMBL" id="ML208308">
    <property type="protein sequence ID" value="TFK70723.1"/>
    <property type="molecule type" value="Genomic_DNA"/>
</dbReference>
<sequence>MNNQDIDLTSLTASLPHNQDDQRAAGDALGSPQLDSGAPGPLVSLPPLPPSTAPSERSVTDGNASTTTEIPLRHTRPSGFSLPPLHSSPALSQQSGQGRRMETQRVTSLPTRNQGDDNPLQTHTRHTRPGRGDQSARSDDHIAWDGDDEDDGPQIYRTGLNEMENMIEGILQRRLQPMESAILGLHGLVSGLAMQAAPGTAAGDPDELGRGRFRTPKVTTAPKHRPANDNDRARLVREFLDRILDPNDPQPDPRALARFARAWNVDNGATARPCCTIEDFTIDLTGTPHSPWNQSAARVFTDGLIRATGSLLPNTYRVRDEVGKSFFARVKSLKEKPTRKLPAKAKAARRAERKRTLYWRRVDICRKLPSLEHHVPILERLGVDGMSSDESDTDDENRGARLPVFRILLPRWRSPAISAFLHIIDMAHVAHRMVSTDASISRGANPRIRSIDASASRYSPKVNNFVADLPMNAYRQEWLDRRADVPFTIRPQAEDYDFQHDGAVIE</sequence>
<gene>
    <name evidence="1" type="ORF">BDN72DRAFT_896178</name>
</gene>
<proteinExistence type="predicted"/>
<evidence type="ECO:0000313" key="2">
    <source>
        <dbReference type="Proteomes" id="UP000308600"/>
    </source>
</evidence>
<protein>
    <submittedName>
        <fullName evidence="1">Uncharacterized protein</fullName>
    </submittedName>
</protein>
<keyword evidence="2" id="KW-1185">Reference proteome</keyword>
<reference evidence="1 2" key="1">
    <citation type="journal article" date="2019" name="Nat. Ecol. Evol.">
        <title>Megaphylogeny resolves global patterns of mushroom evolution.</title>
        <authorList>
            <person name="Varga T."/>
            <person name="Krizsan K."/>
            <person name="Foldi C."/>
            <person name="Dima B."/>
            <person name="Sanchez-Garcia M."/>
            <person name="Sanchez-Ramirez S."/>
            <person name="Szollosi G.J."/>
            <person name="Szarkandi J.G."/>
            <person name="Papp V."/>
            <person name="Albert L."/>
            <person name="Andreopoulos W."/>
            <person name="Angelini C."/>
            <person name="Antonin V."/>
            <person name="Barry K.W."/>
            <person name="Bougher N.L."/>
            <person name="Buchanan P."/>
            <person name="Buyck B."/>
            <person name="Bense V."/>
            <person name="Catcheside P."/>
            <person name="Chovatia M."/>
            <person name="Cooper J."/>
            <person name="Damon W."/>
            <person name="Desjardin D."/>
            <person name="Finy P."/>
            <person name="Geml J."/>
            <person name="Haridas S."/>
            <person name="Hughes K."/>
            <person name="Justo A."/>
            <person name="Karasinski D."/>
            <person name="Kautmanova I."/>
            <person name="Kiss B."/>
            <person name="Kocsube S."/>
            <person name="Kotiranta H."/>
            <person name="LaButti K.M."/>
            <person name="Lechner B.E."/>
            <person name="Liimatainen K."/>
            <person name="Lipzen A."/>
            <person name="Lukacs Z."/>
            <person name="Mihaltcheva S."/>
            <person name="Morgado L.N."/>
            <person name="Niskanen T."/>
            <person name="Noordeloos M.E."/>
            <person name="Ohm R.A."/>
            <person name="Ortiz-Santana B."/>
            <person name="Ovrebo C."/>
            <person name="Racz N."/>
            <person name="Riley R."/>
            <person name="Savchenko A."/>
            <person name="Shiryaev A."/>
            <person name="Soop K."/>
            <person name="Spirin V."/>
            <person name="Szebenyi C."/>
            <person name="Tomsovsky M."/>
            <person name="Tulloss R.E."/>
            <person name="Uehling J."/>
            <person name="Grigoriev I.V."/>
            <person name="Vagvolgyi C."/>
            <person name="Papp T."/>
            <person name="Martin F.M."/>
            <person name="Miettinen O."/>
            <person name="Hibbett D.S."/>
            <person name="Nagy L.G."/>
        </authorList>
    </citation>
    <scope>NUCLEOTIDE SEQUENCE [LARGE SCALE GENOMIC DNA]</scope>
    <source>
        <strain evidence="1 2">NL-1719</strain>
    </source>
</reference>
<accession>A0ACD3AYA9</accession>
<dbReference type="Proteomes" id="UP000308600">
    <property type="component" value="Unassembled WGS sequence"/>
</dbReference>
<organism evidence="1 2">
    <name type="scientific">Pluteus cervinus</name>
    <dbReference type="NCBI Taxonomy" id="181527"/>
    <lineage>
        <taxon>Eukaryota</taxon>
        <taxon>Fungi</taxon>
        <taxon>Dikarya</taxon>
        <taxon>Basidiomycota</taxon>
        <taxon>Agaricomycotina</taxon>
        <taxon>Agaricomycetes</taxon>
        <taxon>Agaricomycetidae</taxon>
        <taxon>Agaricales</taxon>
        <taxon>Pluteineae</taxon>
        <taxon>Pluteaceae</taxon>
        <taxon>Pluteus</taxon>
    </lineage>
</organism>
<name>A0ACD3AYA9_9AGAR</name>